<gene>
    <name evidence="5" type="primary">LOC103522019</name>
</gene>
<sequence>MSEPSHGQFPEDFGSPEKLSFINYLQLFASISVNYLKQTGDKLIILTIIYSIFSLLAYFLYLLIKTYVGDERNESMKRVLIVTAHPDDECMFFGPTIVNLRSRNVPVTLLCLSPGDSAPNSRRVRKAELWESCKALGLDESCIELRKHSLLLDGHEHSWSHELIGEMILTHIETLRIDTVITFDESGVSEHPNHIAIFDAMAYLSLNHLLPSSKLKL</sequence>
<dbReference type="KEGG" id="dci:103522019"/>
<dbReference type="InterPro" id="IPR024078">
    <property type="entry name" value="LmbE-like_dom_sf"/>
</dbReference>
<dbReference type="Proteomes" id="UP000079169">
    <property type="component" value="Unplaced"/>
</dbReference>
<dbReference type="AlphaFoldDB" id="A0A1S3DP33"/>
<dbReference type="Pfam" id="PF02585">
    <property type="entry name" value="PIG-L"/>
    <property type="match status" value="1"/>
</dbReference>
<keyword evidence="3" id="KW-1133">Transmembrane helix</keyword>
<accession>A0A1S3DP33</accession>
<protein>
    <recommendedName>
        <fullName evidence="2">N-acetylglucosaminylphosphatidylinositol deacetylase</fullName>
        <ecNumber evidence="2">3.5.1.89</ecNumber>
    </recommendedName>
</protein>
<evidence type="ECO:0000256" key="3">
    <source>
        <dbReference type="SAM" id="Phobius"/>
    </source>
</evidence>
<evidence type="ECO:0000313" key="5">
    <source>
        <dbReference type="RefSeq" id="XP_008485350.2"/>
    </source>
</evidence>
<dbReference type="GO" id="GO:0016020">
    <property type="term" value="C:membrane"/>
    <property type="evidence" value="ECO:0007669"/>
    <property type="project" value="GOC"/>
</dbReference>
<dbReference type="UniPathway" id="UPA00196"/>
<proteinExistence type="inferred from homology"/>
<dbReference type="PANTHER" id="PTHR12993">
    <property type="entry name" value="N-ACETYLGLUCOSAMINYL-PHOSPHATIDYLINOSITOL DE-N-ACETYLASE-RELATED"/>
    <property type="match status" value="1"/>
</dbReference>
<name>A0A1S3DP33_DIACI</name>
<dbReference type="GO" id="GO:0005783">
    <property type="term" value="C:endoplasmic reticulum"/>
    <property type="evidence" value="ECO:0007669"/>
    <property type="project" value="TreeGrafter"/>
</dbReference>
<organism evidence="4 5">
    <name type="scientific">Diaphorina citri</name>
    <name type="common">Asian citrus psyllid</name>
    <dbReference type="NCBI Taxonomy" id="121845"/>
    <lineage>
        <taxon>Eukaryota</taxon>
        <taxon>Metazoa</taxon>
        <taxon>Ecdysozoa</taxon>
        <taxon>Arthropoda</taxon>
        <taxon>Hexapoda</taxon>
        <taxon>Insecta</taxon>
        <taxon>Pterygota</taxon>
        <taxon>Neoptera</taxon>
        <taxon>Paraneoptera</taxon>
        <taxon>Hemiptera</taxon>
        <taxon>Sternorrhyncha</taxon>
        <taxon>Psylloidea</taxon>
        <taxon>Psyllidae</taxon>
        <taxon>Diaphorininae</taxon>
        <taxon>Diaphorina</taxon>
    </lineage>
</organism>
<dbReference type="STRING" id="121845.A0A1S3DP33"/>
<dbReference type="PANTHER" id="PTHR12993:SF11">
    <property type="entry name" value="N-ACETYLGLUCOSAMINYL-PHOSPHATIDYLINOSITOL DE-N-ACETYLASE"/>
    <property type="match status" value="1"/>
</dbReference>
<keyword evidence="4" id="KW-1185">Reference proteome</keyword>
<evidence type="ECO:0000256" key="2">
    <source>
        <dbReference type="ARBA" id="ARBA00012176"/>
    </source>
</evidence>
<dbReference type="GeneID" id="103522019"/>
<dbReference type="PaxDb" id="121845-A0A1S3DP33"/>
<evidence type="ECO:0000313" key="4">
    <source>
        <dbReference type="Proteomes" id="UP000079169"/>
    </source>
</evidence>
<keyword evidence="3" id="KW-0472">Membrane</keyword>
<dbReference type="GO" id="GO:0006506">
    <property type="term" value="P:GPI anchor biosynthetic process"/>
    <property type="evidence" value="ECO:0007669"/>
    <property type="project" value="UniProtKB-UniPathway"/>
</dbReference>
<dbReference type="InterPro" id="IPR003737">
    <property type="entry name" value="GlcNAc_PI_deacetylase-related"/>
</dbReference>
<feature type="transmembrane region" description="Helical" evidence="3">
    <location>
        <begin position="43"/>
        <end position="64"/>
    </location>
</feature>
<reference evidence="5" key="1">
    <citation type="submission" date="2025-08" db="UniProtKB">
        <authorList>
            <consortium name="RefSeq"/>
        </authorList>
    </citation>
    <scope>IDENTIFICATION</scope>
</reference>
<keyword evidence="3" id="KW-0812">Transmembrane</keyword>
<evidence type="ECO:0000256" key="1">
    <source>
        <dbReference type="ARBA" id="ARBA00006066"/>
    </source>
</evidence>
<dbReference type="RefSeq" id="XP_008485350.2">
    <property type="nucleotide sequence ID" value="XM_008487128.3"/>
</dbReference>
<dbReference type="EC" id="3.5.1.89" evidence="2"/>
<dbReference type="SUPFAM" id="SSF102588">
    <property type="entry name" value="LmbE-like"/>
    <property type="match status" value="1"/>
</dbReference>
<dbReference type="GO" id="GO:0000225">
    <property type="term" value="F:N-acetylglucosaminylphosphatidylinositol deacetylase activity"/>
    <property type="evidence" value="ECO:0007669"/>
    <property type="project" value="UniProtKB-EC"/>
</dbReference>
<dbReference type="Gene3D" id="3.40.50.10320">
    <property type="entry name" value="LmbE-like"/>
    <property type="match status" value="1"/>
</dbReference>
<comment type="similarity">
    <text evidence="1">Belongs to the PIGL family.</text>
</comment>